<protein>
    <submittedName>
        <fullName evidence="2">Glyoxalase-like domain-containing protein</fullName>
    </submittedName>
</protein>
<feature type="domain" description="Glyoxalase-like" evidence="1">
    <location>
        <begin position="31"/>
        <end position="222"/>
    </location>
</feature>
<gene>
    <name evidence="2" type="ORF">SAMN05661096_02399</name>
</gene>
<dbReference type="Proteomes" id="UP000193804">
    <property type="component" value="Unassembled WGS sequence"/>
</dbReference>
<dbReference type="STRING" id="1028.SAMN05661096_02399"/>
<dbReference type="EMBL" id="FXAW01000004">
    <property type="protein sequence ID" value="SMG36017.1"/>
    <property type="molecule type" value="Genomic_DNA"/>
</dbReference>
<evidence type="ECO:0000313" key="3">
    <source>
        <dbReference type="Proteomes" id="UP000193804"/>
    </source>
</evidence>
<keyword evidence="3" id="KW-1185">Reference proteome</keyword>
<accession>A0A1X7K6X3</accession>
<evidence type="ECO:0000259" key="1">
    <source>
        <dbReference type="Pfam" id="PF13468"/>
    </source>
</evidence>
<name>A0A1X7K6X3_9BACT</name>
<reference evidence="3" key="1">
    <citation type="submission" date="2017-04" db="EMBL/GenBank/DDBJ databases">
        <authorList>
            <person name="Varghese N."/>
            <person name="Submissions S."/>
        </authorList>
    </citation>
    <scope>NUCLEOTIDE SEQUENCE [LARGE SCALE GENOMIC DNA]</scope>
    <source>
        <strain evidence="3">DSM 4125</strain>
    </source>
</reference>
<evidence type="ECO:0000313" key="2">
    <source>
        <dbReference type="EMBL" id="SMG36017.1"/>
    </source>
</evidence>
<dbReference type="Pfam" id="PF13468">
    <property type="entry name" value="Glyoxalase_3"/>
    <property type="match status" value="1"/>
</dbReference>
<dbReference type="InterPro" id="IPR025870">
    <property type="entry name" value="Glyoxalase-like_dom"/>
</dbReference>
<proteinExistence type="predicted"/>
<sequence length="267" mass="30919">MTLGFSACGNEKNERSKMEQSILGISSELMIDHFNIWVSNPEKAKEKLLNIGFNSIPDSLSQVHTGQGTAGKYFYFLNAYLELIFVYDQNEFTNNNIINEQLDFAERNDYRKNGASPFSIALKLKDYDVEKIPFEKIRYHQNWMEKQANIYSAKNSKLRLQEPSIFVVYPEIESDTFETLADLNKIPDEYAFARQFYRHPNGAKKITKIIIKSPKLDSNTKTIQSINGIKNIRVRNGTENLMLLYFDENVQGKSFDLRPDLPLIVYL</sequence>
<organism evidence="2 3">
    <name type="scientific">Marivirga sericea</name>
    <dbReference type="NCBI Taxonomy" id="1028"/>
    <lineage>
        <taxon>Bacteria</taxon>
        <taxon>Pseudomonadati</taxon>
        <taxon>Bacteroidota</taxon>
        <taxon>Cytophagia</taxon>
        <taxon>Cytophagales</taxon>
        <taxon>Marivirgaceae</taxon>
        <taxon>Marivirga</taxon>
    </lineage>
</organism>
<dbReference type="AlphaFoldDB" id="A0A1X7K6X3"/>